<name>A0A7X1F6V9_9SPHN</name>
<feature type="transmembrane region" description="Helical" evidence="1">
    <location>
        <begin position="212"/>
        <end position="234"/>
    </location>
</feature>
<evidence type="ECO:0000256" key="1">
    <source>
        <dbReference type="SAM" id="Phobius"/>
    </source>
</evidence>
<keyword evidence="4" id="KW-1185">Reference proteome</keyword>
<evidence type="ECO:0008006" key="5">
    <source>
        <dbReference type="Google" id="ProtNLM"/>
    </source>
</evidence>
<reference evidence="3 4" key="1">
    <citation type="submission" date="2020-08" db="EMBL/GenBank/DDBJ databases">
        <title>The genome sequence of Novosphingobium flavum 4Y4.</title>
        <authorList>
            <person name="Liu Y."/>
        </authorList>
    </citation>
    <scope>NUCLEOTIDE SEQUENCE [LARGE SCALE GENOMIC DNA]</scope>
    <source>
        <strain evidence="3 4">4Y4</strain>
    </source>
</reference>
<dbReference type="RefSeq" id="WP_185682888.1">
    <property type="nucleotide sequence ID" value="NZ_JACLAU010000007.1"/>
</dbReference>
<evidence type="ECO:0000313" key="4">
    <source>
        <dbReference type="Proteomes" id="UP000520156"/>
    </source>
</evidence>
<feature type="signal peptide" evidence="2">
    <location>
        <begin position="1"/>
        <end position="19"/>
    </location>
</feature>
<accession>A0A7X1F6V9</accession>
<evidence type="ECO:0000256" key="2">
    <source>
        <dbReference type="SAM" id="SignalP"/>
    </source>
</evidence>
<dbReference type="Proteomes" id="UP000520156">
    <property type="component" value="Unassembled WGS sequence"/>
</dbReference>
<keyword evidence="1" id="KW-0812">Transmembrane</keyword>
<evidence type="ECO:0000313" key="3">
    <source>
        <dbReference type="EMBL" id="MBC2651473.1"/>
    </source>
</evidence>
<feature type="chain" id="PRO_5031101500" description="Glycosyltransferase RgtA/B/C/D-like domain-containing protein" evidence="2">
    <location>
        <begin position="20"/>
        <end position="356"/>
    </location>
</feature>
<proteinExistence type="predicted"/>
<feature type="transmembrane region" description="Helical" evidence="1">
    <location>
        <begin position="265"/>
        <end position="285"/>
    </location>
</feature>
<organism evidence="3 4">
    <name type="scientific">Novosphingobium aerophilum</name>
    <dbReference type="NCBI Taxonomy" id="2839843"/>
    <lineage>
        <taxon>Bacteria</taxon>
        <taxon>Pseudomonadati</taxon>
        <taxon>Pseudomonadota</taxon>
        <taxon>Alphaproteobacteria</taxon>
        <taxon>Sphingomonadales</taxon>
        <taxon>Sphingomonadaceae</taxon>
        <taxon>Novosphingobium</taxon>
    </lineage>
</organism>
<feature type="transmembrane region" description="Helical" evidence="1">
    <location>
        <begin position="292"/>
        <end position="310"/>
    </location>
</feature>
<keyword evidence="2" id="KW-0732">Signal</keyword>
<dbReference type="AlphaFoldDB" id="A0A7X1F6V9"/>
<keyword evidence="1" id="KW-1133">Transmembrane helix</keyword>
<comment type="caution">
    <text evidence="3">The sequence shown here is derived from an EMBL/GenBank/DDBJ whole genome shotgun (WGS) entry which is preliminary data.</text>
</comment>
<feature type="transmembrane region" description="Helical" evidence="1">
    <location>
        <begin position="177"/>
        <end position="205"/>
    </location>
</feature>
<sequence>MLALFLLLAALAAVAPGYAPPPPPVPKVTVRDAAGHTVVRQEDDNDLRLYRRIIARVRAGENYYHAAVSEQRSNNYPVIPGFTVRLPTMAVLAATLGDQAMIGLGMVLLAAMLIALWRRVNGEAGGAERMPMAVSLALVGLASGLNVRFDVLHEIWAAKLIVLSVALHRPREGRWGWSWLAAAAGLAVRELVLPYVLLMGTIALWRRRMAEAGAWLLLVVLFAGALALHLHFAAAQVQPGDPVSPSWLVLKGVSGWLYKINNSTLLYLLPVWLSGPILVAALLGWAGWRTPLGTLGFLLSAGYAVMFMIAGRDNNFYWGLLVSPMLLMGAAFLPISLPSLWRAAGLGVPGRLAIRA</sequence>
<feature type="transmembrane region" description="Helical" evidence="1">
    <location>
        <begin position="100"/>
        <end position="118"/>
    </location>
</feature>
<keyword evidence="1" id="KW-0472">Membrane</keyword>
<feature type="transmembrane region" description="Helical" evidence="1">
    <location>
        <begin position="316"/>
        <end position="337"/>
    </location>
</feature>
<dbReference type="EMBL" id="JACLAU010000007">
    <property type="protein sequence ID" value="MBC2651473.1"/>
    <property type="molecule type" value="Genomic_DNA"/>
</dbReference>
<feature type="transmembrane region" description="Helical" evidence="1">
    <location>
        <begin position="130"/>
        <end position="149"/>
    </location>
</feature>
<gene>
    <name evidence="3" type="ORF">H7F49_07145</name>
</gene>
<protein>
    <recommendedName>
        <fullName evidence="5">Glycosyltransferase RgtA/B/C/D-like domain-containing protein</fullName>
    </recommendedName>
</protein>